<keyword evidence="4" id="KW-1185">Reference proteome</keyword>
<dbReference type="OrthoDB" id="2991872at2759"/>
<dbReference type="PANTHER" id="PTHR38791:SF13">
    <property type="entry name" value="ZN(2)-C6 FUNGAL-TYPE DOMAIN-CONTAINING PROTEIN"/>
    <property type="match status" value="1"/>
</dbReference>
<dbReference type="STRING" id="576137.A0A1L7WPX7"/>
<dbReference type="CDD" id="cd00067">
    <property type="entry name" value="GAL4"/>
    <property type="match status" value="1"/>
</dbReference>
<protein>
    <submittedName>
        <fullName evidence="3">Related to negative acting factor</fullName>
    </submittedName>
</protein>
<evidence type="ECO:0000256" key="1">
    <source>
        <dbReference type="ARBA" id="ARBA00023242"/>
    </source>
</evidence>
<dbReference type="Proteomes" id="UP000184330">
    <property type="component" value="Unassembled WGS sequence"/>
</dbReference>
<evidence type="ECO:0000313" key="4">
    <source>
        <dbReference type="Proteomes" id="UP000184330"/>
    </source>
</evidence>
<dbReference type="InterPro" id="IPR001138">
    <property type="entry name" value="Zn2Cys6_DnaBD"/>
</dbReference>
<gene>
    <name evidence="3" type="ORF">PAC_04706</name>
</gene>
<organism evidence="3 4">
    <name type="scientific">Phialocephala subalpina</name>
    <dbReference type="NCBI Taxonomy" id="576137"/>
    <lineage>
        <taxon>Eukaryota</taxon>
        <taxon>Fungi</taxon>
        <taxon>Dikarya</taxon>
        <taxon>Ascomycota</taxon>
        <taxon>Pezizomycotina</taxon>
        <taxon>Leotiomycetes</taxon>
        <taxon>Helotiales</taxon>
        <taxon>Mollisiaceae</taxon>
        <taxon>Phialocephala</taxon>
        <taxon>Phialocephala fortinii species complex</taxon>
    </lineage>
</organism>
<proteinExistence type="predicted"/>
<dbReference type="InterPro" id="IPR036864">
    <property type="entry name" value="Zn2-C6_fun-type_DNA-bd_sf"/>
</dbReference>
<dbReference type="GO" id="GO:0000981">
    <property type="term" value="F:DNA-binding transcription factor activity, RNA polymerase II-specific"/>
    <property type="evidence" value="ECO:0007669"/>
    <property type="project" value="InterPro"/>
</dbReference>
<dbReference type="PANTHER" id="PTHR38791">
    <property type="entry name" value="ZN(II)2CYS6 TRANSCRIPTION FACTOR (EUROFUNG)-RELATED-RELATED"/>
    <property type="match status" value="1"/>
</dbReference>
<evidence type="ECO:0000259" key="2">
    <source>
        <dbReference type="PROSITE" id="PS50048"/>
    </source>
</evidence>
<dbReference type="Pfam" id="PF00172">
    <property type="entry name" value="Zn_clus"/>
    <property type="match status" value="1"/>
</dbReference>
<dbReference type="EMBL" id="FJOG01000005">
    <property type="protein sequence ID" value="CZR54822.1"/>
    <property type="molecule type" value="Genomic_DNA"/>
</dbReference>
<name>A0A1L7WPX7_9HELO</name>
<reference evidence="3 4" key="1">
    <citation type="submission" date="2016-03" db="EMBL/GenBank/DDBJ databases">
        <authorList>
            <person name="Ploux O."/>
        </authorList>
    </citation>
    <scope>NUCLEOTIDE SEQUENCE [LARGE SCALE GENOMIC DNA]</scope>
    <source>
        <strain evidence="3 4">UAMH 11012</strain>
    </source>
</reference>
<dbReference type="SMART" id="SM00066">
    <property type="entry name" value="GAL4"/>
    <property type="match status" value="1"/>
</dbReference>
<dbReference type="PROSITE" id="PS00463">
    <property type="entry name" value="ZN2_CY6_FUNGAL_1"/>
    <property type="match status" value="1"/>
</dbReference>
<keyword evidence="1" id="KW-0539">Nucleus</keyword>
<feature type="domain" description="Zn(2)-C6 fungal-type" evidence="2">
    <location>
        <begin position="7"/>
        <end position="35"/>
    </location>
</feature>
<dbReference type="GO" id="GO:0008270">
    <property type="term" value="F:zinc ion binding"/>
    <property type="evidence" value="ECO:0007669"/>
    <property type="project" value="InterPro"/>
</dbReference>
<dbReference type="Gene3D" id="4.10.240.10">
    <property type="entry name" value="Zn(2)-C6 fungal-type DNA-binding domain"/>
    <property type="match status" value="1"/>
</dbReference>
<sequence length="550" mass="60513">MPFPSRGCKTCKQRRVKCDEVHPVCNRCQKAKLVCHRVEETGGFVFLDENKYAVGRLKRPRGPNVNAGTATQIESVPGHQHATSQAPLPEAQNFAILPLLGIPLDEQALTYYSRHYVEAPEALSGIMDGHLQCALIHGCYSQPQSILSLAIFAVSHATYGRARRSPAALSTGYTKYSKALLKTNLALKDATQSTNDDVLLAVMLLSYYENSVMDKKSSTLSRGILAMASRSFAHHDGAIALLNVRRQLEQRENKSIHLDMLVRRQLLRSVLLRSMPLPPWLFDGSQYGERGFALEFDHCAARAATLRHQASTISVDATSPSKDRHVRKLHDLLAKAQALDDDLITWANSLPPEDRYNTHVVQSDIVPGPGSMIFESTVHVYATVSHAGMWNRYRATRLAVNEVILKTLSVLQASDFEMNSLKEAAKSRTTALANDLCASVPFMLGLIELQHVAGQDVALIKTPPFLKFVVKASTASFLCWPLAMAAMMSGISCEQHYYLRSRLRDVSEIVDDGVLEVIAEGSPKTSHGRANTLGPIIVPACQYSAGAQAR</sequence>
<dbReference type="SUPFAM" id="SSF57701">
    <property type="entry name" value="Zn2/Cys6 DNA-binding domain"/>
    <property type="match status" value="1"/>
</dbReference>
<dbReference type="AlphaFoldDB" id="A0A1L7WPX7"/>
<accession>A0A1L7WPX7</accession>
<dbReference type="PROSITE" id="PS50048">
    <property type="entry name" value="ZN2_CY6_FUNGAL_2"/>
    <property type="match status" value="1"/>
</dbReference>
<evidence type="ECO:0000313" key="3">
    <source>
        <dbReference type="EMBL" id="CZR54822.1"/>
    </source>
</evidence>
<dbReference type="InterPro" id="IPR053175">
    <property type="entry name" value="DHMBA_Reg_Transcription_Factor"/>
</dbReference>